<accession>A0ABD3DXZ2</accession>
<comment type="subcellular location">
    <subcellularLocation>
        <location evidence="1">Endomembrane system</location>
        <topology evidence="1">Multi-pass membrane protein</topology>
    </subcellularLocation>
</comment>
<evidence type="ECO:0000256" key="5">
    <source>
        <dbReference type="ARBA" id="ARBA00023136"/>
    </source>
</evidence>
<evidence type="ECO:0000256" key="6">
    <source>
        <dbReference type="ARBA" id="ARBA00029467"/>
    </source>
</evidence>
<dbReference type="Proteomes" id="UP001632038">
    <property type="component" value="Unassembled WGS sequence"/>
</dbReference>
<evidence type="ECO:0000256" key="2">
    <source>
        <dbReference type="ARBA" id="ARBA00022692"/>
    </source>
</evidence>
<name>A0ABD3DXZ2_9LAMI</name>
<keyword evidence="5 7" id="KW-0472">Membrane</keyword>
<evidence type="ECO:0000313" key="8">
    <source>
        <dbReference type="EMBL" id="KAL3645814.1"/>
    </source>
</evidence>
<feature type="transmembrane region" description="Helical" evidence="7">
    <location>
        <begin position="54"/>
        <end position="79"/>
    </location>
</feature>
<feature type="transmembrane region" description="Helical" evidence="7">
    <location>
        <begin position="12"/>
        <end position="34"/>
    </location>
</feature>
<protein>
    <recommendedName>
        <fullName evidence="10">Transmembrane protein</fullName>
    </recommendedName>
</protein>
<evidence type="ECO:0008006" key="10">
    <source>
        <dbReference type="Google" id="ProtNLM"/>
    </source>
</evidence>
<dbReference type="GO" id="GO:0012505">
    <property type="term" value="C:endomembrane system"/>
    <property type="evidence" value="ECO:0007669"/>
    <property type="project" value="UniProtKB-SubCell"/>
</dbReference>
<evidence type="ECO:0000256" key="7">
    <source>
        <dbReference type="SAM" id="Phobius"/>
    </source>
</evidence>
<dbReference type="Pfam" id="PF06749">
    <property type="entry name" value="DUF1218"/>
    <property type="match status" value="1"/>
</dbReference>
<comment type="caution">
    <text evidence="8">The sequence shown here is derived from an EMBL/GenBank/DDBJ whole genome shotgun (WGS) entry which is preliminary data.</text>
</comment>
<sequence>MHMKTPNHYSFVLFLSAIIISALVYFTLCVLAEFKKSEKNDLRLDGKLCYKPRSSAFGLGFGALICLCFAQVIGNLFICKKFKSKLQNRSCKARKPSLSCILLMLSWISFGVAVILISVATSMSQSQAFGEGWLHGDCYLVRDGVYIGSGFLGLLALGLTIGLGAINVRQMQAEEKRKVHAQVDQ</sequence>
<dbReference type="PANTHER" id="PTHR31769">
    <property type="entry name" value="OS07G0462200 PROTEIN-RELATED"/>
    <property type="match status" value="1"/>
</dbReference>
<proteinExistence type="inferred from homology"/>
<comment type="similarity">
    <text evidence="6">Belongs to the DESIGUAL family.</text>
</comment>
<keyword evidence="2 7" id="KW-0812">Transmembrane</keyword>
<keyword evidence="4 7" id="KW-1133">Transmembrane helix</keyword>
<feature type="transmembrane region" description="Helical" evidence="7">
    <location>
        <begin position="144"/>
        <end position="168"/>
    </location>
</feature>
<evidence type="ECO:0000256" key="1">
    <source>
        <dbReference type="ARBA" id="ARBA00004127"/>
    </source>
</evidence>
<dbReference type="EMBL" id="JAVIJP010000013">
    <property type="protein sequence ID" value="KAL3645814.1"/>
    <property type="molecule type" value="Genomic_DNA"/>
</dbReference>
<organism evidence="8 9">
    <name type="scientific">Castilleja foliolosa</name>
    <dbReference type="NCBI Taxonomy" id="1961234"/>
    <lineage>
        <taxon>Eukaryota</taxon>
        <taxon>Viridiplantae</taxon>
        <taxon>Streptophyta</taxon>
        <taxon>Embryophyta</taxon>
        <taxon>Tracheophyta</taxon>
        <taxon>Spermatophyta</taxon>
        <taxon>Magnoliopsida</taxon>
        <taxon>eudicotyledons</taxon>
        <taxon>Gunneridae</taxon>
        <taxon>Pentapetalae</taxon>
        <taxon>asterids</taxon>
        <taxon>lamiids</taxon>
        <taxon>Lamiales</taxon>
        <taxon>Orobanchaceae</taxon>
        <taxon>Pedicularideae</taxon>
        <taxon>Castillejinae</taxon>
        <taxon>Castilleja</taxon>
    </lineage>
</organism>
<reference evidence="9" key="1">
    <citation type="journal article" date="2024" name="IScience">
        <title>Strigolactones Initiate the Formation of Haustorium-like Structures in Castilleja.</title>
        <authorList>
            <person name="Buerger M."/>
            <person name="Peterson D."/>
            <person name="Chory J."/>
        </authorList>
    </citation>
    <scope>NUCLEOTIDE SEQUENCE [LARGE SCALE GENOMIC DNA]</scope>
</reference>
<evidence type="ECO:0000313" key="9">
    <source>
        <dbReference type="Proteomes" id="UP001632038"/>
    </source>
</evidence>
<evidence type="ECO:0000256" key="4">
    <source>
        <dbReference type="ARBA" id="ARBA00022989"/>
    </source>
</evidence>
<keyword evidence="3" id="KW-0732">Signal</keyword>
<gene>
    <name evidence="8" type="ORF">CASFOL_010994</name>
</gene>
<dbReference type="AlphaFoldDB" id="A0ABD3DXZ2"/>
<dbReference type="InterPro" id="IPR052222">
    <property type="entry name" value="DESIGUAL"/>
</dbReference>
<feature type="transmembrane region" description="Helical" evidence="7">
    <location>
        <begin position="100"/>
        <end position="124"/>
    </location>
</feature>
<evidence type="ECO:0000256" key="3">
    <source>
        <dbReference type="ARBA" id="ARBA00022729"/>
    </source>
</evidence>
<keyword evidence="9" id="KW-1185">Reference proteome</keyword>
<dbReference type="InterPro" id="IPR009606">
    <property type="entry name" value="DEAL/Modifying_wall_lignin1/2"/>
</dbReference>